<keyword evidence="2" id="KW-1185">Reference proteome</keyword>
<evidence type="ECO:0000313" key="1">
    <source>
        <dbReference type="EMBL" id="KAH6632455.1"/>
    </source>
</evidence>
<evidence type="ECO:0000313" key="2">
    <source>
        <dbReference type="Proteomes" id="UP000724584"/>
    </source>
</evidence>
<gene>
    <name evidence="1" type="ORF">F5144DRAFT_630315</name>
</gene>
<reference evidence="1 2" key="1">
    <citation type="journal article" date="2021" name="Nat. Commun.">
        <title>Genetic determinants of endophytism in the Arabidopsis root mycobiome.</title>
        <authorList>
            <person name="Mesny F."/>
            <person name="Miyauchi S."/>
            <person name="Thiergart T."/>
            <person name="Pickel B."/>
            <person name="Atanasova L."/>
            <person name="Karlsson M."/>
            <person name="Huettel B."/>
            <person name="Barry K.W."/>
            <person name="Haridas S."/>
            <person name="Chen C."/>
            <person name="Bauer D."/>
            <person name="Andreopoulos W."/>
            <person name="Pangilinan J."/>
            <person name="LaButti K."/>
            <person name="Riley R."/>
            <person name="Lipzen A."/>
            <person name="Clum A."/>
            <person name="Drula E."/>
            <person name="Henrissat B."/>
            <person name="Kohler A."/>
            <person name="Grigoriev I.V."/>
            <person name="Martin F.M."/>
            <person name="Hacquard S."/>
        </authorList>
    </citation>
    <scope>NUCLEOTIDE SEQUENCE [LARGE SCALE GENOMIC DNA]</scope>
    <source>
        <strain evidence="1 2">MPI-SDFR-AT-0079</strain>
    </source>
</reference>
<name>A0ACB7P948_9PEZI</name>
<dbReference type="Proteomes" id="UP000724584">
    <property type="component" value="Unassembled WGS sequence"/>
</dbReference>
<organism evidence="1 2">
    <name type="scientific">Chaetomium tenue</name>
    <dbReference type="NCBI Taxonomy" id="1854479"/>
    <lineage>
        <taxon>Eukaryota</taxon>
        <taxon>Fungi</taxon>
        <taxon>Dikarya</taxon>
        <taxon>Ascomycota</taxon>
        <taxon>Pezizomycotina</taxon>
        <taxon>Sordariomycetes</taxon>
        <taxon>Sordariomycetidae</taxon>
        <taxon>Sordariales</taxon>
        <taxon>Chaetomiaceae</taxon>
        <taxon>Chaetomium</taxon>
    </lineage>
</organism>
<proteinExistence type="predicted"/>
<protein>
    <submittedName>
        <fullName evidence="1">Cytochrome P450 11B2</fullName>
    </submittedName>
</protein>
<comment type="caution">
    <text evidence="1">The sequence shown here is derived from an EMBL/GenBank/DDBJ whole genome shotgun (WGS) entry which is preliminary data.</text>
</comment>
<sequence>MAFSITAIGIGAIGALFLWSLITRARNWYRLRHIPGPPATGWTKAFLVYHQFSGKLLQHLRNVAQKHGPIARLAPNWVLVSSPTEMRRIWSIRSGYRRADWYAGFRFDPNSPSVLTTVDNKSHLRLRSRLLPAYQARGITDQEEVLDGQVENFVRFLGGWCEGGRGAFEMGRGFAYFTQDAIAAVGFGESFGYLERGEDWFGAIEALEGMLLPCALMGLSPALLGVVTSSVCKPFLPRKTDEGGVGRLLGVIDERVGQRYGEKKRRSMDVLQVLVDSGLSREEVESESLVHLLGGTDTTATALRNTVFFLSTCPKAYRKLQDEIDSAVGRVTRPVIADVECSELRFLQACIRESMRCWPPLSGLQAKASDVDDVICGVKVPAGTNIAFGWFEIMRDKSVFGDNAEVFDPMRWLEADPEQLKEMDATQGLGFALGTRWECLGRRLANMEMGKVIFELFLRFDFVMMDPVSPLKWDHQGFTINKDMNVIITKRESKDGI</sequence>
<dbReference type="EMBL" id="JAGIZQ010000004">
    <property type="protein sequence ID" value="KAH6632455.1"/>
    <property type="molecule type" value="Genomic_DNA"/>
</dbReference>
<accession>A0ACB7P948</accession>